<dbReference type="Proteomes" id="UP000295718">
    <property type="component" value="Unassembled WGS sequence"/>
</dbReference>
<dbReference type="PANTHER" id="PTHR32089">
    <property type="entry name" value="METHYL-ACCEPTING CHEMOTAXIS PROTEIN MCPB"/>
    <property type="match status" value="1"/>
</dbReference>
<evidence type="ECO:0000259" key="3">
    <source>
        <dbReference type="PROSITE" id="PS50111"/>
    </source>
</evidence>
<evidence type="ECO:0000313" key="4">
    <source>
        <dbReference type="EMBL" id="TCL57917.1"/>
    </source>
</evidence>
<sequence length="488" mass="53727">MFKKKGSCAEMICVSEYVENTINGIDTAPCPQSTYPLHSTIINHFDKLLQNERRMSDATKQVLEIATSISSFDVEMTFMSDELLHFAKELADLSESNLAIVEETTSAMNEVNNTIDDTAHTLERLSEESSSLAAKNNDSTQILQEVSALKENVIQDTNDMNKKITQLVTLADEVEKIVVSVQSIANQTNLLALNAAIEAARAGEHGKGFAVVADEVRTLADDTKQNLSGMQKFVAEIHSAANDGKLSIERTLASTTQMDEKIDLVSQTVNNNIDMLNGVVVSVSDINQSMQGIKYSAANINKAMETSSKNAEMLAMMTQNIHNDADASVAFSKNISAIDDKLSLVSAQLYEGLRSGRHAVTNEDFHATIAKAKKAHENWVAKLASMTENMKAVPLQTNSKKCEFGHFYHTIKVDHPAISEDWKKIAPIHKDLHDSGEKIISLIRNGEEQEAKRLLSHAEDDSKKVIALLDTIDKTVTDLMKKNVKIFS</sequence>
<dbReference type="OrthoDB" id="9816519at2"/>
<evidence type="ECO:0000313" key="5">
    <source>
        <dbReference type="Proteomes" id="UP000295718"/>
    </source>
</evidence>
<dbReference type="GO" id="GO:0016020">
    <property type="term" value="C:membrane"/>
    <property type="evidence" value="ECO:0007669"/>
    <property type="project" value="InterPro"/>
</dbReference>
<name>A0A4R1QW61_9FIRM</name>
<proteinExistence type="predicted"/>
<dbReference type="Gene3D" id="1.10.287.950">
    <property type="entry name" value="Methyl-accepting chemotaxis protein"/>
    <property type="match status" value="1"/>
</dbReference>
<dbReference type="SMART" id="SM00283">
    <property type="entry name" value="MA"/>
    <property type="match status" value="1"/>
</dbReference>
<gene>
    <name evidence="4" type="ORF">EDD76_10731</name>
</gene>
<dbReference type="EMBL" id="SLUO01000007">
    <property type="protein sequence ID" value="TCL57917.1"/>
    <property type="molecule type" value="Genomic_DNA"/>
</dbReference>
<dbReference type="Pfam" id="PF00015">
    <property type="entry name" value="MCPsignal"/>
    <property type="match status" value="1"/>
</dbReference>
<feature type="domain" description="Methyl-accepting transducer" evidence="3">
    <location>
        <begin position="72"/>
        <end position="322"/>
    </location>
</feature>
<reference evidence="4 5" key="1">
    <citation type="submission" date="2019-03" db="EMBL/GenBank/DDBJ databases">
        <title>Genomic Encyclopedia of Type Strains, Phase IV (KMG-IV): sequencing the most valuable type-strain genomes for metagenomic binning, comparative biology and taxonomic classification.</title>
        <authorList>
            <person name="Goeker M."/>
        </authorList>
    </citation>
    <scope>NUCLEOTIDE SEQUENCE [LARGE SCALE GENOMIC DNA]</scope>
    <source>
        <strain evidence="4 5">DSM 100556</strain>
    </source>
</reference>
<organism evidence="4 5">
    <name type="scientific">Kineothrix alysoides</name>
    <dbReference type="NCBI Taxonomy" id="1469948"/>
    <lineage>
        <taxon>Bacteria</taxon>
        <taxon>Bacillati</taxon>
        <taxon>Bacillota</taxon>
        <taxon>Clostridia</taxon>
        <taxon>Lachnospirales</taxon>
        <taxon>Lachnospiraceae</taxon>
        <taxon>Kineothrix</taxon>
    </lineage>
</organism>
<dbReference type="InterPro" id="IPR025991">
    <property type="entry name" value="Chemoreceptor_zinc-bind_dom"/>
</dbReference>
<dbReference type="AlphaFoldDB" id="A0A4R1QW61"/>
<dbReference type="InterPro" id="IPR004089">
    <property type="entry name" value="MCPsignal_dom"/>
</dbReference>
<dbReference type="Pfam" id="PF13682">
    <property type="entry name" value="CZB"/>
    <property type="match status" value="1"/>
</dbReference>
<dbReference type="STRING" id="1469948.GCA_000732725_02151"/>
<evidence type="ECO:0000256" key="1">
    <source>
        <dbReference type="ARBA" id="ARBA00023224"/>
    </source>
</evidence>
<dbReference type="SUPFAM" id="SSF58104">
    <property type="entry name" value="Methyl-accepting chemotaxis protein (MCP) signaling domain"/>
    <property type="match status" value="1"/>
</dbReference>
<dbReference type="PROSITE" id="PS50111">
    <property type="entry name" value="CHEMOTAXIS_TRANSDUC_2"/>
    <property type="match status" value="1"/>
</dbReference>
<dbReference type="PANTHER" id="PTHR32089:SF112">
    <property type="entry name" value="LYSOZYME-LIKE PROTEIN-RELATED"/>
    <property type="match status" value="1"/>
</dbReference>
<accession>A0A4R1QW61</accession>
<keyword evidence="1 2" id="KW-0807">Transducer</keyword>
<keyword evidence="5" id="KW-1185">Reference proteome</keyword>
<evidence type="ECO:0000256" key="2">
    <source>
        <dbReference type="PROSITE-ProRule" id="PRU00284"/>
    </source>
</evidence>
<dbReference type="GO" id="GO:0007165">
    <property type="term" value="P:signal transduction"/>
    <property type="evidence" value="ECO:0007669"/>
    <property type="project" value="UniProtKB-KW"/>
</dbReference>
<dbReference type="Gene3D" id="1.20.120.30">
    <property type="entry name" value="Aspartate receptor, ligand-binding domain"/>
    <property type="match status" value="1"/>
</dbReference>
<comment type="caution">
    <text evidence="4">The sequence shown here is derived from an EMBL/GenBank/DDBJ whole genome shotgun (WGS) entry which is preliminary data.</text>
</comment>
<protein>
    <submittedName>
        <fullName evidence="4">Methyl-accepting chemotaxis sensory transducer</fullName>
    </submittedName>
</protein>
<dbReference type="RefSeq" id="WP_031390841.1">
    <property type="nucleotide sequence ID" value="NZ_JPNB01000002.1"/>
</dbReference>